<dbReference type="InterPro" id="IPR006528">
    <property type="entry name" value="Phage_head_morphogenesis_dom"/>
</dbReference>
<organism evidence="2 3">
    <name type="scientific">Chromobacterium aquaticum</name>
    <dbReference type="NCBI Taxonomy" id="467180"/>
    <lineage>
        <taxon>Bacteria</taxon>
        <taxon>Pseudomonadati</taxon>
        <taxon>Pseudomonadota</taxon>
        <taxon>Betaproteobacteria</taxon>
        <taxon>Neisseriales</taxon>
        <taxon>Chromobacteriaceae</taxon>
        <taxon>Chromobacterium</taxon>
    </lineage>
</organism>
<keyword evidence="3" id="KW-1185">Reference proteome</keyword>
<evidence type="ECO:0000313" key="2">
    <source>
        <dbReference type="EMBL" id="MFC4491810.1"/>
    </source>
</evidence>
<evidence type="ECO:0000259" key="1">
    <source>
        <dbReference type="Pfam" id="PF04233"/>
    </source>
</evidence>
<feature type="domain" description="Phage head morphogenesis" evidence="1">
    <location>
        <begin position="60"/>
        <end position="189"/>
    </location>
</feature>
<name>A0ABV8ZZF4_9NEIS</name>
<dbReference type="NCBIfam" id="TIGR01641">
    <property type="entry name" value="phageSPP1_gp7"/>
    <property type="match status" value="1"/>
</dbReference>
<dbReference type="RefSeq" id="WP_231462955.1">
    <property type="nucleotide sequence ID" value="NZ_JAJOHW010000089.1"/>
</dbReference>
<dbReference type="Pfam" id="PF04233">
    <property type="entry name" value="Phage_Mu_F"/>
    <property type="match status" value="1"/>
</dbReference>
<protein>
    <submittedName>
        <fullName evidence="2">Phage minor head protein</fullName>
    </submittedName>
</protein>
<accession>A0ABV8ZZF4</accession>
<dbReference type="EMBL" id="JBHSEK010000017">
    <property type="protein sequence ID" value="MFC4491810.1"/>
    <property type="molecule type" value="Genomic_DNA"/>
</dbReference>
<dbReference type="Proteomes" id="UP001595999">
    <property type="component" value="Unassembled WGS sequence"/>
</dbReference>
<gene>
    <name evidence="2" type="ORF">ACFO0R_19540</name>
</gene>
<proteinExistence type="predicted"/>
<comment type="caution">
    <text evidence="2">The sequence shown here is derived from an EMBL/GenBank/DDBJ whole genome shotgun (WGS) entry which is preliminary data.</text>
</comment>
<sequence length="276" mass="31589">MPTADAVDLSYAIGLPPEEAIAYFKEKGYAISFKWQDVWAEAHARAFTVSGITRLDVLTDVREALTAALENGETLADFQNRLQPLLEAKGWWGKGRIVDEATGEILGKRLNPRRLETIFRTNLQSSYMAGRFQEQLASAELRPYWEYVAVMDNRTRPAHRSLHGRVFRYDDPFWSRFYPPNGWNCRCRVRTRSARDMERLELLASSSEGRLEEVDQPIDREGNTRKVIAFNDPATGKRFVADPGFGFNPGVAAYEPDLSRYPPELAKQYRKYKEAA</sequence>
<reference evidence="3" key="1">
    <citation type="journal article" date="2019" name="Int. J. Syst. Evol. Microbiol.">
        <title>The Global Catalogue of Microorganisms (GCM) 10K type strain sequencing project: providing services to taxonomists for standard genome sequencing and annotation.</title>
        <authorList>
            <consortium name="The Broad Institute Genomics Platform"/>
            <consortium name="The Broad Institute Genome Sequencing Center for Infectious Disease"/>
            <person name="Wu L."/>
            <person name="Ma J."/>
        </authorList>
    </citation>
    <scope>NUCLEOTIDE SEQUENCE [LARGE SCALE GENOMIC DNA]</scope>
    <source>
        <strain evidence="3">CGMCC 4.7608</strain>
    </source>
</reference>
<evidence type="ECO:0000313" key="3">
    <source>
        <dbReference type="Proteomes" id="UP001595999"/>
    </source>
</evidence>